<feature type="transmembrane region" description="Helical" evidence="11">
    <location>
        <begin position="6"/>
        <end position="25"/>
    </location>
</feature>
<dbReference type="Proteomes" id="UP000777661">
    <property type="component" value="Unassembled WGS sequence"/>
</dbReference>
<dbReference type="SMART" id="SM00387">
    <property type="entry name" value="HATPase_c"/>
    <property type="match status" value="1"/>
</dbReference>
<feature type="transmembrane region" description="Helical" evidence="11">
    <location>
        <begin position="121"/>
        <end position="140"/>
    </location>
</feature>
<keyword evidence="7 13" id="KW-0418">Kinase</keyword>
<evidence type="ECO:0000259" key="12">
    <source>
        <dbReference type="PROSITE" id="PS50109"/>
    </source>
</evidence>
<evidence type="ECO:0000256" key="7">
    <source>
        <dbReference type="ARBA" id="ARBA00022777"/>
    </source>
</evidence>
<dbReference type="PROSITE" id="PS50109">
    <property type="entry name" value="HIS_KIN"/>
    <property type="match status" value="1"/>
</dbReference>
<comment type="caution">
    <text evidence="13">The sequence shown here is derived from an EMBL/GenBank/DDBJ whole genome shotgun (WGS) entry which is preliminary data.</text>
</comment>
<feature type="coiled-coil region" evidence="10">
    <location>
        <begin position="218"/>
        <end position="252"/>
    </location>
</feature>
<keyword evidence="6" id="KW-0808">Transferase</keyword>
<keyword evidence="11" id="KW-0472">Membrane</keyword>
<keyword evidence="14" id="KW-1185">Reference proteome</keyword>
<evidence type="ECO:0000256" key="5">
    <source>
        <dbReference type="ARBA" id="ARBA00022553"/>
    </source>
</evidence>
<dbReference type="SMART" id="SM00388">
    <property type="entry name" value="HisKA"/>
    <property type="match status" value="1"/>
</dbReference>
<keyword evidence="10" id="KW-0175">Coiled coil</keyword>
<evidence type="ECO:0000256" key="11">
    <source>
        <dbReference type="SAM" id="Phobius"/>
    </source>
</evidence>
<dbReference type="Pfam" id="PF02518">
    <property type="entry name" value="HATPase_c"/>
    <property type="match status" value="1"/>
</dbReference>
<dbReference type="CDD" id="cd00082">
    <property type="entry name" value="HisKA"/>
    <property type="match status" value="1"/>
</dbReference>
<accession>A0ABS7R9L9</accession>
<dbReference type="SUPFAM" id="SSF47384">
    <property type="entry name" value="Homodimeric domain of signal transducing histidine kinase"/>
    <property type="match status" value="1"/>
</dbReference>
<dbReference type="RefSeq" id="WP_223004534.1">
    <property type="nucleotide sequence ID" value="NZ_CBDDPV010000002.1"/>
</dbReference>
<dbReference type="EC" id="2.7.13.3" evidence="3"/>
<dbReference type="Pfam" id="PF00512">
    <property type="entry name" value="HisKA"/>
    <property type="match status" value="1"/>
</dbReference>
<evidence type="ECO:0000313" key="14">
    <source>
        <dbReference type="Proteomes" id="UP000777661"/>
    </source>
</evidence>
<keyword evidence="11" id="KW-0812">Transmembrane</keyword>
<feature type="transmembrane region" description="Helical" evidence="11">
    <location>
        <begin position="152"/>
        <end position="174"/>
    </location>
</feature>
<evidence type="ECO:0000256" key="4">
    <source>
        <dbReference type="ARBA" id="ARBA00022475"/>
    </source>
</evidence>
<dbReference type="InterPro" id="IPR036890">
    <property type="entry name" value="HATPase_C_sf"/>
</dbReference>
<evidence type="ECO:0000256" key="1">
    <source>
        <dbReference type="ARBA" id="ARBA00000085"/>
    </source>
</evidence>
<evidence type="ECO:0000256" key="9">
    <source>
        <dbReference type="ARBA" id="ARBA00023026"/>
    </source>
</evidence>
<dbReference type="InterPro" id="IPR004358">
    <property type="entry name" value="Sig_transdc_His_kin-like_C"/>
</dbReference>
<feature type="domain" description="Histidine kinase" evidence="12">
    <location>
        <begin position="259"/>
        <end position="471"/>
    </location>
</feature>
<keyword evidence="9" id="KW-0843">Virulence</keyword>
<dbReference type="SUPFAM" id="SSF55874">
    <property type="entry name" value="ATPase domain of HSP90 chaperone/DNA topoisomerase II/histidine kinase"/>
    <property type="match status" value="1"/>
</dbReference>
<protein>
    <recommendedName>
        <fullName evidence="3">histidine kinase</fullName>
        <ecNumber evidence="3">2.7.13.3</ecNumber>
    </recommendedName>
</protein>
<name>A0ABS7R9L9_9HYPH</name>
<evidence type="ECO:0000313" key="13">
    <source>
        <dbReference type="EMBL" id="MBY8917349.1"/>
    </source>
</evidence>
<proteinExistence type="predicted"/>
<feature type="transmembrane region" description="Helical" evidence="11">
    <location>
        <begin position="189"/>
        <end position="211"/>
    </location>
</feature>
<dbReference type="InterPro" id="IPR005467">
    <property type="entry name" value="His_kinase_dom"/>
</dbReference>
<dbReference type="PANTHER" id="PTHR44936:SF9">
    <property type="entry name" value="SENSOR PROTEIN CREC"/>
    <property type="match status" value="1"/>
</dbReference>
<evidence type="ECO:0000256" key="10">
    <source>
        <dbReference type="SAM" id="Coils"/>
    </source>
</evidence>
<keyword evidence="11" id="KW-1133">Transmembrane helix</keyword>
<evidence type="ECO:0000256" key="6">
    <source>
        <dbReference type="ARBA" id="ARBA00022679"/>
    </source>
</evidence>
<dbReference type="EMBL" id="JAHSQO010000003">
    <property type="protein sequence ID" value="MBY8917349.1"/>
    <property type="molecule type" value="Genomic_DNA"/>
</dbReference>
<dbReference type="PANTHER" id="PTHR44936">
    <property type="entry name" value="SENSOR PROTEIN CREC"/>
    <property type="match status" value="1"/>
</dbReference>
<evidence type="ECO:0000256" key="2">
    <source>
        <dbReference type="ARBA" id="ARBA00004651"/>
    </source>
</evidence>
<dbReference type="Gene3D" id="3.30.565.10">
    <property type="entry name" value="Histidine kinase-like ATPase, C-terminal domain"/>
    <property type="match status" value="1"/>
</dbReference>
<dbReference type="GO" id="GO:0016301">
    <property type="term" value="F:kinase activity"/>
    <property type="evidence" value="ECO:0007669"/>
    <property type="project" value="UniProtKB-KW"/>
</dbReference>
<dbReference type="InterPro" id="IPR003661">
    <property type="entry name" value="HisK_dim/P_dom"/>
</dbReference>
<evidence type="ECO:0000256" key="8">
    <source>
        <dbReference type="ARBA" id="ARBA00023012"/>
    </source>
</evidence>
<evidence type="ECO:0000256" key="3">
    <source>
        <dbReference type="ARBA" id="ARBA00012438"/>
    </source>
</evidence>
<feature type="transmembrane region" description="Helical" evidence="11">
    <location>
        <begin position="91"/>
        <end position="109"/>
    </location>
</feature>
<comment type="catalytic activity">
    <reaction evidence="1">
        <text>ATP + protein L-histidine = ADP + protein N-phospho-L-histidine.</text>
        <dbReference type="EC" id="2.7.13.3"/>
    </reaction>
</comment>
<organism evidence="13 14">
    <name type="scientific">Nitratireductor rhodophyticola</name>
    <dbReference type="NCBI Taxonomy" id="2854036"/>
    <lineage>
        <taxon>Bacteria</taxon>
        <taxon>Pseudomonadati</taxon>
        <taxon>Pseudomonadota</taxon>
        <taxon>Alphaproteobacteria</taxon>
        <taxon>Hyphomicrobiales</taxon>
        <taxon>Phyllobacteriaceae</taxon>
        <taxon>Nitratireductor</taxon>
    </lineage>
</organism>
<comment type="subcellular location">
    <subcellularLocation>
        <location evidence="2">Cell membrane</location>
        <topology evidence="2">Multi-pass membrane protein</topology>
    </subcellularLocation>
</comment>
<dbReference type="InterPro" id="IPR036097">
    <property type="entry name" value="HisK_dim/P_sf"/>
</dbReference>
<keyword evidence="4" id="KW-1003">Cell membrane</keyword>
<dbReference type="PRINTS" id="PR00344">
    <property type="entry name" value="BCTRLSENSOR"/>
</dbReference>
<dbReference type="InterPro" id="IPR003594">
    <property type="entry name" value="HATPase_dom"/>
</dbReference>
<keyword evidence="8" id="KW-0902">Two-component regulatory system</keyword>
<gene>
    <name evidence="13" type="ORF">KVG22_12170</name>
</gene>
<feature type="transmembrane region" description="Helical" evidence="11">
    <location>
        <begin position="37"/>
        <end position="54"/>
    </location>
</feature>
<dbReference type="Gene3D" id="1.10.287.130">
    <property type="match status" value="1"/>
</dbReference>
<reference evidence="13 14" key="1">
    <citation type="submission" date="2021-06" db="EMBL/GenBank/DDBJ databases">
        <title>Nitratireductor porphyridii sp. nov., isolated from a small marine red alga, Porphyridium purpureum in South Korea.</title>
        <authorList>
            <person name="Kim K.H."/>
            <person name="Kristyanto S."/>
            <person name="Jeon C.O."/>
        </authorList>
    </citation>
    <scope>NUCLEOTIDE SEQUENCE [LARGE SCALE GENOMIC DNA]</scope>
    <source>
        <strain evidence="13 14">R6</strain>
    </source>
</reference>
<sequence>MLNLKTLLLLEFCTTALQAIAWLLVWRSWRHLFELKVIAAGFVAIALGLLLLIQRGPDPAIWRILTDNTVIKIGLVLLADGMARFLGQPRCLKIGIVCLAAHLAFWSLAVTVAPEALALRIHASTAFTVVMMGTMIRTLYADRSQPSFLRWITIALLAEYSGASLLQSALVYWYPATVANQSVLSDVNAWYFFQGHLFIVGFFICLLFMVGMRLSLDLRDRNAALAQEVAERRRLEDELSASLDAEKAARQEQRQLTRMVSHEFRTPLAAIRYATEMLDAVIRHPPDAVTKRLRSIDAAVSRMTMLIDRFLSTERQVEGVLKVEALDVAGLAQDIQRHFDQVGLGERLRFSSIEDVPGYRADVEMLQTIVVNLVDNALKYSPPETPVEIAFFTRNKLLIITVADRGIGVPESELSHVGRRFFRASNARSTIGNGLGLHTCRQLLGYHRGTVELQPRDGGGTVATVRLPLPGLEPESEAECREVERA</sequence>
<keyword evidence="5" id="KW-0597">Phosphoprotein</keyword>
<dbReference type="InterPro" id="IPR050980">
    <property type="entry name" value="2C_sensor_his_kinase"/>
</dbReference>